<dbReference type="PANTHER" id="PTHR28181:SF1">
    <property type="entry name" value="COLD TOLERANCE PROTEIN 1"/>
    <property type="match status" value="1"/>
</dbReference>
<sequence length="326" mass="36916">MADMSTKTLAKPIMKLLICDFDETITLRDTIFPLAQLAYVEKPQFKPVWKHFEETYMEGYTKLQPRFETGRSLPLLKPKRDVITVSNYREIFASELQYQRQCREIELNSIHEMERKSLFRDVTTDAVVEYVRNNFNHSVETILRPGFSHCAASAVNCMGFELRAISINWSRELIEAVIPMGLIHPENIHCNDLLLKNDVYTGEFSKGLLTGSDKEALLSRMLDESNSGNADCWYVGDSETDLLAILHPGVNGVLLLDPEENESKFLKVTTKILGLAKSDMEDFAGDKAVGHLKFTSKQAHNGKDTACYIAKTWADVETLLKQLATV</sequence>
<gene>
    <name evidence="1" type="ORF">DAKH74_034630</name>
</gene>
<accession>A0AAV5S0K1</accession>
<dbReference type="InterPro" id="IPR023214">
    <property type="entry name" value="HAD_sf"/>
</dbReference>
<protein>
    <submittedName>
        <fullName evidence="1">Cto1 protein</fullName>
    </submittedName>
</protein>
<organism evidence="1 2">
    <name type="scientific">Maudiozyma humilis</name>
    <name type="common">Sour dough yeast</name>
    <name type="synonym">Kazachstania humilis</name>
    <dbReference type="NCBI Taxonomy" id="51915"/>
    <lineage>
        <taxon>Eukaryota</taxon>
        <taxon>Fungi</taxon>
        <taxon>Dikarya</taxon>
        <taxon>Ascomycota</taxon>
        <taxon>Saccharomycotina</taxon>
        <taxon>Saccharomycetes</taxon>
        <taxon>Saccharomycetales</taxon>
        <taxon>Saccharomycetaceae</taxon>
        <taxon>Maudiozyma</taxon>
    </lineage>
</organism>
<dbReference type="SUPFAM" id="SSF56784">
    <property type="entry name" value="HAD-like"/>
    <property type="match status" value="1"/>
</dbReference>
<evidence type="ECO:0000313" key="1">
    <source>
        <dbReference type="EMBL" id="GMM56847.1"/>
    </source>
</evidence>
<name>A0AAV5S0K1_MAUHU</name>
<dbReference type="Gene3D" id="3.40.50.1000">
    <property type="entry name" value="HAD superfamily/HAD-like"/>
    <property type="match status" value="1"/>
</dbReference>
<proteinExistence type="predicted"/>
<reference evidence="1 2" key="1">
    <citation type="journal article" date="2023" name="Elife">
        <title>Identification of key yeast species and microbe-microbe interactions impacting larval growth of Drosophila in the wild.</title>
        <authorList>
            <person name="Mure A."/>
            <person name="Sugiura Y."/>
            <person name="Maeda R."/>
            <person name="Honda K."/>
            <person name="Sakurai N."/>
            <person name="Takahashi Y."/>
            <person name="Watada M."/>
            <person name="Katoh T."/>
            <person name="Gotoh A."/>
            <person name="Gotoh Y."/>
            <person name="Taniguchi I."/>
            <person name="Nakamura K."/>
            <person name="Hayashi T."/>
            <person name="Katayama T."/>
            <person name="Uemura T."/>
            <person name="Hattori Y."/>
        </authorList>
    </citation>
    <scope>NUCLEOTIDE SEQUENCE [LARGE SCALE GENOMIC DNA]</scope>
    <source>
        <strain evidence="1 2">KH-74</strain>
    </source>
</reference>
<evidence type="ECO:0000313" key="2">
    <source>
        <dbReference type="Proteomes" id="UP001377567"/>
    </source>
</evidence>
<dbReference type="InterPro" id="IPR050849">
    <property type="entry name" value="HAD-like_hydrolase_phosphatase"/>
</dbReference>
<dbReference type="EMBL" id="BTGD01000010">
    <property type="protein sequence ID" value="GMM56847.1"/>
    <property type="molecule type" value="Genomic_DNA"/>
</dbReference>
<dbReference type="InterPro" id="IPR036412">
    <property type="entry name" value="HAD-like_sf"/>
</dbReference>
<dbReference type="Proteomes" id="UP001377567">
    <property type="component" value="Unassembled WGS sequence"/>
</dbReference>
<dbReference type="PANTHER" id="PTHR28181">
    <property type="entry name" value="UPF0655 PROTEIN YCR015C"/>
    <property type="match status" value="1"/>
</dbReference>
<dbReference type="AlphaFoldDB" id="A0AAV5S0K1"/>
<keyword evidence="2" id="KW-1185">Reference proteome</keyword>
<comment type="caution">
    <text evidence="1">The sequence shown here is derived from an EMBL/GenBank/DDBJ whole genome shotgun (WGS) entry which is preliminary data.</text>
</comment>